<gene>
    <name evidence="2" type="ORF">SAMN05660691_03800</name>
</gene>
<feature type="transmembrane region" description="Helical" evidence="1">
    <location>
        <begin position="12"/>
        <end position="35"/>
    </location>
</feature>
<accession>A0A1H6NLK8</accession>
<proteinExistence type="predicted"/>
<keyword evidence="1" id="KW-1133">Transmembrane helix</keyword>
<evidence type="ECO:0000256" key="1">
    <source>
        <dbReference type="SAM" id="Phobius"/>
    </source>
</evidence>
<organism evidence="2 3">
    <name type="scientific">Rheinheimera pacifica</name>
    <dbReference type="NCBI Taxonomy" id="173990"/>
    <lineage>
        <taxon>Bacteria</taxon>
        <taxon>Pseudomonadati</taxon>
        <taxon>Pseudomonadota</taxon>
        <taxon>Gammaproteobacteria</taxon>
        <taxon>Chromatiales</taxon>
        <taxon>Chromatiaceae</taxon>
        <taxon>Rheinheimera</taxon>
    </lineage>
</organism>
<evidence type="ECO:0000313" key="2">
    <source>
        <dbReference type="EMBL" id="SEI11303.1"/>
    </source>
</evidence>
<sequence>MYLNYQKQRGSALVIAVFVIVVMLALAVGLSRLLISSSETVVYEVQGTRALFAAQSGLDIALTQLFPLNGSVAGCGAVTASRSFNAASLQSCSVSISCTPFTTAAPDSITLFQLSSTAECTAGGFQTRRTVQIEVR</sequence>
<dbReference type="OrthoDB" id="5768004at2"/>
<evidence type="ECO:0000313" key="3">
    <source>
        <dbReference type="Proteomes" id="UP000199371"/>
    </source>
</evidence>
<protein>
    <submittedName>
        <fullName evidence="2">MSHA biogenesis protein MshP</fullName>
    </submittedName>
</protein>
<dbReference type="EMBL" id="FNXF01000021">
    <property type="protein sequence ID" value="SEI11303.1"/>
    <property type="molecule type" value="Genomic_DNA"/>
</dbReference>
<dbReference type="STRING" id="173990.SAMN05660691_03800"/>
<name>A0A1H6NLK8_9GAMM</name>
<keyword evidence="1" id="KW-0472">Membrane</keyword>
<keyword evidence="3" id="KW-1185">Reference proteome</keyword>
<dbReference type="AlphaFoldDB" id="A0A1H6NLK8"/>
<keyword evidence="1" id="KW-0812">Transmembrane</keyword>
<dbReference type="RefSeq" id="WP_092796631.1">
    <property type="nucleotide sequence ID" value="NZ_FNXF01000021.1"/>
</dbReference>
<dbReference type="Proteomes" id="UP000199371">
    <property type="component" value="Unassembled WGS sequence"/>
</dbReference>
<reference evidence="3" key="1">
    <citation type="submission" date="2016-10" db="EMBL/GenBank/DDBJ databases">
        <authorList>
            <person name="Varghese N."/>
            <person name="Submissions S."/>
        </authorList>
    </citation>
    <scope>NUCLEOTIDE SEQUENCE [LARGE SCALE GENOMIC DNA]</scope>
    <source>
        <strain evidence="3">DSM 17616</strain>
    </source>
</reference>